<dbReference type="Pfam" id="PF13188">
    <property type="entry name" value="PAS_8"/>
    <property type="match status" value="1"/>
</dbReference>
<evidence type="ECO:0000256" key="6">
    <source>
        <dbReference type="SAM" id="Coils"/>
    </source>
</evidence>
<name>A0A1I5S2X8_9BACT</name>
<dbReference type="PANTHER" id="PTHR43304">
    <property type="entry name" value="PHYTOCHROME-LIKE PROTEIN CPH1"/>
    <property type="match status" value="1"/>
</dbReference>
<dbReference type="Pfam" id="PF00512">
    <property type="entry name" value="HisKA"/>
    <property type="match status" value="1"/>
</dbReference>
<dbReference type="SMART" id="SM00387">
    <property type="entry name" value="HATPase_c"/>
    <property type="match status" value="1"/>
</dbReference>
<dbReference type="SUPFAM" id="SSF55785">
    <property type="entry name" value="PYP-like sensor domain (PAS domain)"/>
    <property type="match status" value="6"/>
</dbReference>
<feature type="domain" description="PAC" evidence="9">
    <location>
        <begin position="526"/>
        <end position="578"/>
    </location>
</feature>
<dbReference type="InterPro" id="IPR013656">
    <property type="entry name" value="PAS_4"/>
</dbReference>
<dbReference type="InterPro" id="IPR000014">
    <property type="entry name" value="PAS"/>
</dbReference>
<evidence type="ECO:0000256" key="4">
    <source>
        <dbReference type="ARBA" id="ARBA00022679"/>
    </source>
</evidence>
<dbReference type="STRING" id="1465490.SAMN05444277_101555"/>
<dbReference type="PROSITE" id="PS50113">
    <property type="entry name" value="PAC"/>
    <property type="match status" value="4"/>
</dbReference>
<keyword evidence="6" id="KW-0175">Coiled coil</keyword>
<evidence type="ECO:0000313" key="10">
    <source>
        <dbReference type="EMBL" id="SFP65059.1"/>
    </source>
</evidence>
<dbReference type="InterPro" id="IPR036890">
    <property type="entry name" value="HATPase_C_sf"/>
</dbReference>
<dbReference type="InterPro" id="IPR052162">
    <property type="entry name" value="Sensor_kinase/Photoreceptor"/>
</dbReference>
<dbReference type="InterPro" id="IPR036097">
    <property type="entry name" value="HisK_dim/P_sf"/>
</dbReference>
<dbReference type="Pfam" id="PF13426">
    <property type="entry name" value="PAS_9"/>
    <property type="match status" value="2"/>
</dbReference>
<reference evidence="10 11" key="1">
    <citation type="submission" date="2016-10" db="EMBL/GenBank/DDBJ databases">
        <authorList>
            <person name="de Groot N.N."/>
        </authorList>
    </citation>
    <scope>NUCLEOTIDE SEQUENCE [LARGE SCALE GENOMIC DNA]</scope>
    <source>
        <strain evidence="10 11">DSM 28286</strain>
    </source>
</reference>
<feature type="domain" description="PAC" evidence="9">
    <location>
        <begin position="403"/>
        <end position="456"/>
    </location>
</feature>
<evidence type="ECO:0000256" key="3">
    <source>
        <dbReference type="ARBA" id="ARBA00022553"/>
    </source>
</evidence>
<dbReference type="OrthoDB" id="9766459at2"/>
<evidence type="ECO:0000259" key="8">
    <source>
        <dbReference type="PROSITE" id="PS50112"/>
    </source>
</evidence>
<dbReference type="PRINTS" id="PR00344">
    <property type="entry name" value="BCTRLSENSOR"/>
</dbReference>
<evidence type="ECO:0000256" key="5">
    <source>
        <dbReference type="ARBA" id="ARBA00022777"/>
    </source>
</evidence>
<feature type="domain" description="PAS" evidence="8">
    <location>
        <begin position="191"/>
        <end position="231"/>
    </location>
</feature>
<evidence type="ECO:0000256" key="1">
    <source>
        <dbReference type="ARBA" id="ARBA00000085"/>
    </source>
</evidence>
<dbReference type="InterPro" id="IPR035965">
    <property type="entry name" value="PAS-like_dom_sf"/>
</dbReference>
<dbReference type="InterPro" id="IPR004358">
    <property type="entry name" value="Sig_transdc_His_kin-like_C"/>
</dbReference>
<feature type="domain" description="PAS" evidence="8">
    <location>
        <begin position="579"/>
        <end position="650"/>
    </location>
</feature>
<dbReference type="InterPro" id="IPR003594">
    <property type="entry name" value="HATPase_dom"/>
</dbReference>
<evidence type="ECO:0000259" key="9">
    <source>
        <dbReference type="PROSITE" id="PS50113"/>
    </source>
</evidence>
<dbReference type="InterPro" id="IPR000700">
    <property type="entry name" value="PAS-assoc_C"/>
</dbReference>
<protein>
    <recommendedName>
        <fullName evidence="2">histidine kinase</fullName>
        <ecNumber evidence="2">2.7.13.3</ecNumber>
    </recommendedName>
</protein>
<dbReference type="Gene3D" id="2.10.70.100">
    <property type="match status" value="1"/>
</dbReference>
<dbReference type="CDD" id="cd00130">
    <property type="entry name" value="PAS"/>
    <property type="match status" value="4"/>
</dbReference>
<dbReference type="AlphaFoldDB" id="A0A1I5S2X8"/>
<accession>A0A1I5S2X8</accession>
<dbReference type="Pfam" id="PF08448">
    <property type="entry name" value="PAS_4"/>
    <property type="match status" value="1"/>
</dbReference>
<comment type="catalytic activity">
    <reaction evidence="1">
        <text>ATP + protein L-histidine = ADP + protein N-phospho-L-histidine.</text>
        <dbReference type="EC" id="2.7.13.3"/>
    </reaction>
</comment>
<dbReference type="Gene3D" id="3.30.565.10">
    <property type="entry name" value="Histidine kinase-like ATPase, C-terminal domain"/>
    <property type="match status" value="1"/>
</dbReference>
<feature type="domain" description="PAS" evidence="8">
    <location>
        <begin position="324"/>
        <end position="358"/>
    </location>
</feature>
<evidence type="ECO:0000256" key="2">
    <source>
        <dbReference type="ARBA" id="ARBA00012438"/>
    </source>
</evidence>
<dbReference type="NCBIfam" id="TIGR00229">
    <property type="entry name" value="sensory_box"/>
    <property type="match status" value="3"/>
</dbReference>
<feature type="domain" description="PAS" evidence="8">
    <location>
        <begin position="453"/>
        <end position="523"/>
    </location>
</feature>
<sequence>MKKSLSKRSEGTDEKKRAGFVAIENSKTGNLKRAADDYPAKPLTGFVHAKKKDKKKDSRAEVQIRNVFMQAPAAIALVEGPLQKYVLANALYQKMFSRTERQLLGKTIREAFPEIQDQKIFERLEEVYHSGKAFVAHEFPATFNYAGIAKTGYYDFAAKPISNEDGEVVSVMIHAVEVTEQVEARKKIEESEKKYRELLTLLPVAVYTCDASGKILFFNEIAVKLWGYRPNIRDESLKFCACYKVWTIDGKFVPPEQTPMALALKTGQPFRNVESIVQRPNGENFYASVNVDPLFDEDGKVKGAINIFQDITNIKQAEMAVLESKERYRNIIASLPVAFYTTDEHGVITLYNEAAAELWACHPQIGKDKWCGSWKMFEADGITEVPFDKCPMAICLKEKRKVVAYTYFIAERPDGSRRSFIPFAEPIYDANGKITGAANTLIDVTESKKAEIANAKLAAIVQFSEDAIISKTTKGIVTSWNPSAQKLFGYTAEEMIGQPITKIIPADRISEETMILNKISRGEVVDHFETKRLTKNGNQVDISLTISPIKNSEGKIIGASKIARDITEYTKVRKQIEESEKRLRLVIEAGAMGTFDWNIEEDEFIYSERFAHIFGYNNTENLTRQSFVDAIHPDDLPVRTKAHEEAFITGNLFYEARVIWQDKSLHWVKTEGKIVFENNAPVRMYGTALDITEQKTYADKLEKEVKERTAELTALNTSFEKAEVIGKMGNYTWNLVTNKVAWSKNMYAVYGVDSKTFKPVVENILKLIHPDDLKHVRRNIEEGIKTGVLYPVNYRIIANGKIKDIAGSGSLGTNDRGEKIMIGLVQDITEKKKNEILIIEANKELAEKNKALEKTNRELEQFARIASHDLQEPLRKIQTFSNMLKGKVGNKEAIESYLERISVSAERMQTLVRDVLNYSRTSHLEEKFEAVDLNSIIEDAKHDFELLIEEKHAVIKYKNLPTVKGIPLLFSQLFSNLISNALKFSSKNPVIQISSSKAADAEIRQHLQLDPQKKYHHIVFKDNGIGFEEEYAEQIFAIFQRLHGRQDYSGTGIGLALVKKIVENHEGVITATGKPNKGARFDIYLPA</sequence>
<dbReference type="SMART" id="SM00091">
    <property type="entry name" value="PAS"/>
    <property type="match status" value="5"/>
</dbReference>
<keyword evidence="11" id="KW-1185">Reference proteome</keyword>
<feature type="coiled-coil region" evidence="6">
    <location>
        <begin position="838"/>
        <end position="865"/>
    </location>
</feature>
<dbReference type="InterPro" id="IPR005467">
    <property type="entry name" value="His_kinase_dom"/>
</dbReference>
<feature type="domain" description="Histidine kinase" evidence="7">
    <location>
        <begin position="865"/>
        <end position="1087"/>
    </location>
</feature>
<dbReference type="PROSITE" id="PS50112">
    <property type="entry name" value="PAS"/>
    <property type="match status" value="4"/>
</dbReference>
<dbReference type="Pfam" id="PF08447">
    <property type="entry name" value="PAS_3"/>
    <property type="match status" value="2"/>
</dbReference>
<dbReference type="CDD" id="cd00082">
    <property type="entry name" value="HisKA"/>
    <property type="match status" value="1"/>
</dbReference>
<keyword evidence="3" id="KW-0597">Phosphoprotein</keyword>
<proteinExistence type="predicted"/>
<dbReference type="RefSeq" id="WP_143075730.1">
    <property type="nucleotide sequence ID" value="NZ_FOXQ01000001.1"/>
</dbReference>
<dbReference type="InterPro" id="IPR013655">
    <property type="entry name" value="PAS_fold_3"/>
</dbReference>
<dbReference type="SUPFAM" id="SSF55874">
    <property type="entry name" value="ATPase domain of HSP90 chaperone/DNA topoisomerase II/histidine kinase"/>
    <property type="match status" value="1"/>
</dbReference>
<dbReference type="SMART" id="SM00086">
    <property type="entry name" value="PAC"/>
    <property type="match status" value="6"/>
</dbReference>
<dbReference type="GO" id="GO:0000155">
    <property type="term" value="F:phosphorelay sensor kinase activity"/>
    <property type="evidence" value="ECO:0007669"/>
    <property type="project" value="InterPro"/>
</dbReference>
<dbReference type="Proteomes" id="UP000199031">
    <property type="component" value="Unassembled WGS sequence"/>
</dbReference>
<dbReference type="EC" id="2.7.13.3" evidence="2"/>
<dbReference type="SUPFAM" id="SSF47384">
    <property type="entry name" value="Homodimeric domain of signal transducing histidine kinase"/>
    <property type="match status" value="1"/>
</dbReference>
<gene>
    <name evidence="10" type="ORF">SAMN05444277_101555</name>
</gene>
<dbReference type="InterPro" id="IPR001610">
    <property type="entry name" value="PAC"/>
</dbReference>
<dbReference type="Gene3D" id="3.30.450.20">
    <property type="entry name" value="PAS domain"/>
    <property type="match status" value="6"/>
</dbReference>
<dbReference type="PROSITE" id="PS50109">
    <property type="entry name" value="HIS_KIN"/>
    <property type="match status" value="1"/>
</dbReference>
<keyword evidence="4" id="KW-0808">Transferase</keyword>
<dbReference type="SMART" id="SM00388">
    <property type="entry name" value="HisKA"/>
    <property type="match status" value="1"/>
</dbReference>
<keyword evidence="5" id="KW-0418">Kinase</keyword>
<evidence type="ECO:0000259" key="7">
    <source>
        <dbReference type="PROSITE" id="PS50109"/>
    </source>
</evidence>
<dbReference type="PANTHER" id="PTHR43304:SF1">
    <property type="entry name" value="PAC DOMAIN-CONTAINING PROTEIN"/>
    <property type="match status" value="1"/>
</dbReference>
<dbReference type="EMBL" id="FOXQ01000001">
    <property type="protein sequence ID" value="SFP65059.1"/>
    <property type="molecule type" value="Genomic_DNA"/>
</dbReference>
<organism evidence="10 11">
    <name type="scientific">Parafilimonas terrae</name>
    <dbReference type="NCBI Taxonomy" id="1465490"/>
    <lineage>
        <taxon>Bacteria</taxon>
        <taxon>Pseudomonadati</taxon>
        <taxon>Bacteroidota</taxon>
        <taxon>Chitinophagia</taxon>
        <taxon>Chitinophagales</taxon>
        <taxon>Chitinophagaceae</taxon>
        <taxon>Parafilimonas</taxon>
    </lineage>
</organism>
<dbReference type="Gene3D" id="1.10.287.130">
    <property type="match status" value="1"/>
</dbReference>
<feature type="domain" description="PAC" evidence="9">
    <location>
        <begin position="271"/>
        <end position="323"/>
    </location>
</feature>
<evidence type="ECO:0000313" key="11">
    <source>
        <dbReference type="Proteomes" id="UP000199031"/>
    </source>
</evidence>
<feature type="domain" description="PAC" evidence="9">
    <location>
        <begin position="652"/>
        <end position="703"/>
    </location>
</feature>
<dbReference type="InterPro" id="IPR003661">
    <property type="entry name" value="HisK_dim/P_dom"/>
</dbReference>
<dbReference type="Pfam" id="PF02518">
    <property type="entry name" value="HATPase_c"/>
    <property type="match status" value="1"/>
</dbReference>